<dbReference type="AlphaFoldDB" id="A0AAD7N4B7"/>
<dbReference type="CDD" id="cd00067">
    <property type="entry name" value="GAL4"/>
    <property type="match status" value="1"/>
</dbReference>
<dbReference type="PROSITE" id="PS50048">
    <property type="entry name" value="ZN2_CY6_FUNGAL_2"/>
    <property type="match status" value="1"/>
</dbReference>
<evidence type="ECO:0000256" key="1">
    <source>
        <dbReference type="ARBA" id="ARBA00022723"/>
    </source>
</evidence>
<keyword evidence="1" id="KW-0479">Metal-binding</keyword>
<dbReference type="InterPro" id="IPR036864">
    <property type="entry name" value="Zn2-C6_fun-type_DNA-bd_sf"/>
</dbReference>
<name>A0AAD7N4B7_9AGAR</name>
<dbReference type="Gene3D" id="4.10.240.10">
    <property type="entry name" value="Zn(2)-C6 fungal-type DNA-binding domain"/>
    <property type="match status" value="1"/>
</dbReference>
<protein>
    <submittedName>
        <fullName evidence="4">Fungal-specific transcription factor domain-containing protein</fullName>
    </submittedName>
</protein>
<dbReference type="SMART" id="SM00906">
    <property type="entry name" value="Fungal_trans"/>
    <property type="match status" value="1"/>
</dbReference>
<comment type="caution">
    <text evidence="4">The sequence shown here is derived from an EMBL/GenBank/DDBJ whole genome shotgun (WGS) entry which is preliminary data.</text>
</comment>
<dbReference type="SMART" id="SM00066">
    <property type="entry name" value="GAL4"/>
    <property type="match status" value="1"/>
</dbReference>
<dbReference type="PANTHER" id="PTHR46910:SF38">
    <property type="entry name" value="ZN(2)-C6 FUNGAL-TYPE DOMAIN-CONTAINING PROTEIN"/>
    <property type="match status" value="1"/>
</dbReference>
<dbReference type="PANTHER" id="PTHR46910">
    <property type="entry name" value="TRANSCRIPTION FACTOR PDR1"/>
    <property type="match status" value="1"/>
</dbReference>
<evidence type="ECO:0000313" key="4">
    <source>
        <dbReference type="EMBL" id="KAJ7745111.1"/>
    </source>
</evidence>
<dbReference type="PROSITE" id="PS00463">
    <property type="entry name" value="ZN2_CY6_FUNGAL_1"/>
    <property type="match status" value="1"/>
</dbReference>
<dbReference type="GO" id="GO:0008270">
    <property type="term" value="F:zinc ion binding"/>
    <property type="evidence" value="ECO:0007669"/>
    <property type="project" value="InterPro"/>
</dbReference>
<reference evidence="4" key="1">
    <citation type="submission" date="2023-03" db="EMBL/GenBank/DDBJ databases">
        <title>Massive genome expansion in bonnet fungi (Mycena s.s.) driven by repeated elements and novel gene families across ecological guilds.</title>
        <authorList>
            <consortium name="Lawrence Berkeley National Laboratory"/>
            <person name="Harder C.B."/>
            <person name="Miyauchi S."/>
            <person name="Viragh M."/>
            <person name="Kuo A."/>
            <person name="Thoen E."/>
            <person name="Andreopoulos B."/>
            <person name="Lu D."/>
            <person name="Skrede I."/>
            <person name="Drula E."/>
            <person name="Henrissat B."/>
            <person name="Morin E."/>
            <person name="Kohler A."/>
            <person name="Barry K."/>
            <person name="LaButti K."/>
            <person name="Morin E."/>
            <person name="Salamov A."/>
            <person name="Lipzen A."/>
            <person name="Mereny Z."/>
            <person name="Hegedus B."/>
            <person name="Baldrian P."/>
            <person name="Stursova M."/>
            <person name="Weitz H."/>
            <person name="Taylor A."/>
            <person name="Grigoriev I.V."/>
            <person name="Nagy L.G."/>
            <person name="Martin F."/>
            <person name="Kauserud H."/>
        </authorList>
    </citation>
    <scope>NUCLEOTIDE SEQUENCE</scope>
    <source>
        <strain evidence="4">CBHHK182m</strain>
    </source>
</reference>
<evidence type="ECO:0000256" key="2">
    <source>
        <dbReference type="ARBA" id="ARBA00023242"/>
    </source>
</evidence>
<sequence>MSSSEDDSSESEPIAKQKRVVRACDMCRKKKRRCDGGERCDHCRKHDFICTYVEPTTARLPPAVRGLKPQTSSFSSRKSEIEALENRLKTVEALLEKSKTERSPGVQLISNAIRRLNSPFPAPHVDDLTFTDVADSFRFLSIDDPAAQGFQGKSSGAMLVKAAVDLQNGRKKTPASIGVEHLSSTPDTSESAAMPAYDFPDDDLLQSLIQLYFSSVNPFLPLLHRPTFDNAVNRRLYLTHNGFAKTVLLVCAVGARYSTDPRVSIPDTPPRETAGWKWFDQVKLSGHMVHSHPTLYDLQSYCLAAMFLECTSSPRACWTLVGFGMRLGQDIGAHRYKVRHTFPTVEQELEKRASWLFFLFDTQTSTALGRCLALQSHDFDIEFPIIVDDEYWSNPEGPLFVQPPGKPSQLEFFKCMLNLSRILSFSTKILYSTNRSKTLIGLGDDKWEEQVVVELDSALNTWFESIPPHLRWDPDIPIEDDTFFDQSAALHCMYFSTRIIIHRPFIPAMRRASPTHLPSLAICNTAARACSHVAQAQQQRRPNNPIWFSQTPLFTAGIVLLLNIWGGSGPGNGTGRTQAAEKDLADVHRCMAVLSAQREQWPSAGALLDTLRQLAAVDHPYPSAQTSGSVLPAPATVPWSNYTPTHGMAPPSTNTGTATASEGYPAPPTLNTGFAPVPIPANSIPHAMPPLDVNFTTAYTDANANSSSFAAPLSPPMYDPALETAPLENYLDADAWYDPNANKASFAGYLAGGGGAMGSHSSASLDFSYSDFGFLSGGPGVDPTQNYGGGQIFGGAEEFGMEGVDMQQTIALWSQAPTSFGVADWDMYLGQFVEDMHWPGPSEVYPQQY</sequence>
<dbReference type="InterPro" id="IPR001138">
    <property type="entry name" value="Zn2Cys6_DnaBD"/>
</dbReference>
<dbReference type="SUPFAM" id="SSF57701">
    <property type="entry name" value="Zn2/Cys6 DNA-binding domain"/>
    <property type="match status" value="1"/>
</dbReference>
<dbReference type="GO" id="GO:0003677">
    <property type="term" value="F:DNA binding"/>
    <property type="evidence" value="ECO:0007669"/>
    <property type="project" value="InterPro"/>
</dbReference>
<dbReference type="Proteomes" id="UP001215598">
    <property type="component" value="Unassembled WGS sequence"/>
</dbReference>
<keyword evidence="5" id="KW-1185">Reference proteome</keyword>
<organism evidence="4 5">
    <name type="scientific">Mycena metata</name>
    <dbReference type="NCBI Taxonomy" id="1033252"/>
    <lineage>
        <taxon>Eukaryota</taxon>
        <taxon>Fungi</taxon>
        <taxon>Dikarya</taxon>
        <taxon>Basidiomycota</taxon>
        <taxon>Agaricomycotina</taxon>
        <taxon>Agaricomycetes</taxon>
        <taxon>Agaricomycetidae</taxon>
        <taxon>Agaricales</taxon>
        <taxon>Marasmiineae</taxon>
        <taxon>Mycenaceae</taxon>
        <taxon>Mycena</taxon>
    </lineage>
</organism>
<dbReference type="GO" id="GO:0006351">
    <property type="term" value="P:DNA-templated transcription"/>
    <property type="evidence" value="ECO:0007669"/>
    <property type="project" value="InterPro"/>
</dbReference>
<evidence type="ECO:0000313" key="5">
    <source>
        <dbReference type="Proteomes" id="UP001215598"/>
    </source>
</evidence>
<gene>
    <name evidence="4" type="ORF">B0H16DRAFT_1558876</name>
</gene>
<dbReference type="Pfam" id="PF04082">
    <property type="entry name" value="Fungal_trans"/>
    <property type="match status" value="1"/>
</dbReference>
<proteinExistence type="predicted"/>
<dbReference type="GO" id="GO:0000981">
    <property type="term" value="F:DNA-binding transcription factor activity, RNA polymerase II-specific"/>
    <property type="evidence" value="ECO:0007669"/>
    <property type="project" value="InterPro"/>
</dbReference>
<keyword evidence="2" id="KW-0539">Nucleus</keyword>
<dbReference type="Pfam" id="PF00172">
    <property type="entry name" value="Zn_clus"/>
    <property type="match status" value="1"/>
</dbReference>
<dbReference type="InterPro" id="IPR007219">
    <property type="entry name" value="XnlR_reg_dom"/>
</dbReference>
<feature type="domain" description="Zn(2)-C6 fungal-type" evidence="3">
    <location>
        <begin position="23"/>
        <end position="52"/>
    </location>
</feature>
<accession>A0AAD7N4B7</accession>
<evidence type="ECO:0000259" key="3">
    <source>
        <dbReference type="PROSITE" id="PS50048"/>
    </source>
</evidence>
<dbReference type="CDD" id="cd12148">
    <property type="entry name" value="fungal_TF_MHR"/>
    <property type="match status" value="1"/>
</dbReference>
<dbReference type="InterPro" id="IPR050987">
    <property type="entry name" value="AtrR-like"/>
</dbReference>
<dbReference type="EMBL" id="JARKIB010000084">
    <property type="protein sequence ID" value="KAJ7745111.1"/>
    <property type="molecule type" value="Genomic_DNA"/>
</dbReference>